<keyword evidence="3" id="KW-0050">Antiport</keyword>
<feature type="transmembrane region" description="Helical" evidence="8">
    <location>
        <begin position="61"/>
        <end position="80"/>
    </location>
</feature>
<evidence type="ECO:0000256" key="1">
    <source>
        <dbReference type="ARBA" id="ARBA00004651"/>
    </source>
</evidence>
<evidence type="ECO:0000256" key="4">
    <source>
        <dbReference type="ARBA" id="ARBA00022692"/>
    </source>
</evidence>
<feature type="transmembrane region" description="Helical" evidence="8">
    <location>
        <begin position="6"/>
        <end position="23"/>
    </location>
</feature>
<evidence type="ECO:0000256" key="5">
    <source>
        <dbReference type="ARBA" id="ARBA00022989"/>
    </source>
</evidence>
<evidence type="ECO:0000256" key="6">
    <source>
        <dbReference type="ARBA" id="ARBA00023065"/>
    </source>
</evidence>
<organism evidence="10 11">
    <name type="scientific">Microbulbifer spongiae</name>
    <dbReference type="NCBI Taxonomy" id="2944933"/>
    <lineage>
        <taxon>Bacteria</taxon>
        <taxon>Pseudomonadati</taxon>
        <taxon>Pseudomonadota</taxon>
        <taxon>Gammaproteobacteria</taxon>
        <taxon>Cellvibrionales</taxon>
        <taxon>Microbulbiferaceae</taxon>
        <taxon>Microbulbifer</taxon>
    </lineage>
</organism>
<evidence type="ECO:0000256" key="7">
    <source>
        <dbReference type="ARBA" id="ARBA00023136"/>
    </source>
</evidence>
<dbReference type="PANTHER" id="PTHR32507:SF8">
    <property type="entry name" value="CNH1P"/>
    <property type="match status" value="1"/>
</dbReference>
<comment type="subcellular location">
    <subcellularLocation>
        <location evidence="1">Cell membrane</location>
        <topology evidence="1">Multi-pass membrane protein</topology>
    </subcellularLocation>
</comment>
<gene>
    <name evidence="10" type="ORF">M8T91_06545</name>
</gene>
<feature type="domain" description="Cation/H+ exchanger transmembrane" evidence="9">
    <location>
        <begin position="18"/>
        <end position="391"/>
    </location>
</feature>
<dbReference type="RefSeq" id="WP_301418003.1">
    <property type="nucleotide sequence ID" value="NZ_CP098023.1"/>
</dbReference>
<dbReference type="Pfam" id="PF00999">
    <property type="entry name" value="Na_H_Exchanger"/>
    <property type="match status" value="1"/>
</dbReference>
<accession>A0ABY9EFN6</accession>
<keyword evidence="5 8" id="KW-1133">Transmembrane helix</keyword>
<feature type="transmembrane region" description="Helical" evidence="8">
    <location>
        <begin position="338"/>
        <end position="357"/>
    </location>
</feature>
<keyword evidence="11" id="KW-1185">Reference proteome</keyword>
<name>A0ABY9EFN6_9GAMM</name>
<feature type="transmembrane region" description="Helical" evidence="8">
    <location>
        <begin position="363"/>
        <end position="385"/>
    </location>
</feature>
<feature type="transmembrane region" description="Helical" evidence="8">
    <location>
        <begin position="233"/>
        <end position="260"/>
    </location>
</feature>
<evidence type="ECO:0000256" key="8">
    <source>
        <dbReference type="SAM" id="Phobius"/>
    </source>
</evidence>
<feature type="transmembrane region" description="Helical" evidence="8">
    <location>
        <begin position="304"/>
        <end position="326"/>
    </location>
</feature>
<dbReference type="EMBL" id="CP098023">
    <property type="protein sequence ID" value="WKD51077.1"/>
    <property type="molecule type" value="Genomic_DNA"/>
</dbReference>
<proteinExistence type="predicted"/>
<keyword evidence="6" id="KW-0406">Ion transport</keyword>
<dbReference type="PANTHER" id="PTHR32507">
    <property type="entry name" value="NA(+)/H(+) ANTIPORTER 1"/>
    <property type="match status" value="1"/>
</dbReference>
<evidence type="ECO:0000256" key="2">
    <source>
        <dbReference type="ARBA" id="ARBA00022448"/>
    </source>
</evidence>
<sequence length="403" mass="41940">MGYEDITIVALFILVYAAISGRADRTMINGALVFTSFGFIVGNSGLGLLDLNVTSEGLRVLAELTLALVLFTDAANADLGVLRKTIAVPRRLLTIGLPITILFGTLVGALIFPGLDLIEVALLATILAPTDAALGKAVVSNQSVPVGIRQGLNVESGLNDGICVPILFVFLALATGEAAPQSSGILALKLVSEEIGIGLVVGIGLTFPISQFLRVAAERGWMNESWSQLPVTALAVCCFSAAQWFGGSGFIAAFSGGLLFGWLAGKAKVGVLLTAEGTGDILTLITWVVFGATIVGMGMGLINWQIVCYALLSLTVIRILPVWLCLIGTGPRIAEKLFIGWFGPRGLASIVFAVIVLNKNLPGGATIAATVACTIVLSVITHGLSANPLAMRLARSEESQGDH</sequence>
<dbReference type="Proteomes" id="UP001321520">
    <property type="component" value="Chromosome"/>
</dbReference>
<evidence type="ECO:0000313" key="11">
    <source>
        <dbReference type="Proteomes" id="UP001321520"/>
    </source>
</evidence>
<feature type="transmembrane region" description="Helical" evidence="8">
    <location>
        <begin position="92"/>
        <end position="112"/>
    </location>
</feature>
<dbReference type="InterPro" id="IPR006153">
    <property type="entry name" value="Cation/H_exchanger_TM"/>
</dbReference>
<keyword evidence="2" id="KW-0813">Transport</keyword>
<evidence type="ECO:0000259" key="9">
    <source>
        <dbReference type="Pfam" id="PF00999"/>
    </source>
</evidence>
<evidence type="ECO:0000313" key="10">
    <source>
        <dbReference type="EMBL" id="WKD51077.1"/>
    </source>
</evidence>
<feature type="transmembrane region" description="Helical" evidence="8">
    <location>
        <begin position="30"/>
        <end position="49"/>
    </location>
</feature>
<feature type="transmembrane region" description="Helical" evidence="8">
    <location>
        <begin position="281"/>
        <end position="298"/>
    </location>
</feature>
<feature type="transmembrane region" description="Helical" evidence="8">
    <location>
        <begin position="195"/>
        <end position="213"/>
    </location>
</feature>
<protein>
    <submittedName>
        <fullName evidence="10">Cation:proton antiporter</fullName>
    </submittedName>
</protein>
<keyword evidence="7 8" id="KW-0472">Membrane</keyword>
<keyword evidence="4 8" id="KW-0812">Transmembrane</keyword>
<reference evidence="10 11" key="1">
    <citation type="submission" date="2022-05" db="EMBL/GenBank/DDBJ databases">
        <title>Microbulbifer sp. nov., isolated from sponge.</title>
        <authorList>
            <person name="Gao L."/>
        </authorList>
    </citation>
    <scope>NUCLEOTIDE SEQUENCE [LARGE SCALE GENOMIC DNA]</scope>
    <source>
        <strain evidence="10 11">MI-G</strain>
    </source>
</reference>
<evidence type="ECO:0000256" key="3">
    <source>
        <dbReference type="ARBA" id="ARBA00022449"/>
    </source>
</evidence>